<dbReference type="EMBL" id="SLUO01000004">
    <property type="protein sequence ID" value="TCL59420.1"/>
    <property type="molecule type" value="Genomic_DNA"/>
</dbReference>
<dbReference type="Gene3D" id="3.40.50.2000">
    <property type="entry name" value="Glycogen Phosphorylase B"/>
    <property type="match status" value="2"/>
</dbReference>
<name>A0A4R1R232_9FIRM</name>
<comment type="caution">
    <text evidence="2">The sequence shown here is derived from an EMBL/GenBank/DDBJ whole genome shotgun (WGS) entry which is preliminary data.</text>
</comment>
<gene>
    <name evidence="2" type="ORF">EDD76_104157</name>
</gene>
<evidence type="ECO:0000313" key="2">
    <source>
        <dbReference type="EMBL" id="TCL59420.1"/>
    </source>
</evidence>
<dbReference type="InterPro" id="IPR001296">
    <property type="entry name" value="Glyco_trans_1"/>
</dbReference>
<proteinExistence type="predicted"/>
<dbReference type="GO" id="GO:0016757">
    <property type="term" value="F:glycosyltransferase activity"/>
    <property type="evidence" value="ECO:0007669"/>
    <property type="project" value="InterPro"/>
</dbReference>
<evidence type="ECO:0000259" key="1">
    <source>
        <dbReference type="Pfam" id="PF00534"/>
    </source>
</evidence>
<dbReference type="PANTHER" id="PTHR12526">
    <property type="entry name" value="GLYCOSYLTRANSFERASE"/>
    <property type="match status" value="1"/>
</dbReference>
<dbReference type="RefSeq" id="WP_031392323.1">
    <property type="nucleotide sequence ID" value="NZ_JPNB01000002.1"/>
</dbReference>
<dbReference type="Proteomes" id="UP000295718">
    <property type="component" value="Unassembled WGS sequence"/>
</dbReference>
<sequence length="371" mass="42705">MKKKIMLIVPMLHQGGFERVCVATARLLEPFYDVYIVMFDSKDIAYDIKGLNVIDLHMGVKKDMTGKLFNVLKRSFAVSGMKKKLKIDIAYSFGPSANVVNVFSRRSEQVWVGIRSYMDMENERKIRLLCRLSDKILCCSKLIEEEIRTKYNCQKVITLYNPLDVEEIQKSASMQQPRLPWENAEHIIVSMGREDDVKGYWHLMKSFSLLQKDIPDAKLMIIGDGDFEEYRSLAKCLEIGDHVYFPGMKKNPFPYLKAAKVYVLTSYNEGFPNALLEAMALEIPVIATDCMTGPREILQNSDYGVLIPNMSPEKNLDEKVISGEEQRLYEEIKKLLTDKESYESYKKAAVRRAGDFSNKAYVEILKKHIEL</sequence>
<dbReference type="CDD" id="cd03811">
    <property type="entry name" value="GT4_GT28_WabH-like"/>
    <property type="match status" value="1"/>
</dbReference>
<dbReference type="AlphaFoldDB" id="A0A4R1R232"/>
<dbReference type="OrthoDB" id="9762705at2"/>
<accession>A0A4R1R232</accession>
<keyword evidence="3" id="KW-1185">Reference proteome</keyword>
<evidence type="ECO:0000313" key="3">
    <source>
        <dbReference type="Proteomes" id="UP000295718"/>
    </source>
</evidence>
<dbReference type="Pfam" id="PF00534">
    <property type="entry name" value="Glycos_transf_1"/>
    <property type="match status" value="1"/>
</dbReference>
<dbReference type="PANTHER" id="PTHR12526:SF630">
    <property type="entry name" value="GLYCOSYLTRANSFERASE"/>
    <property type="match status" value="1"/>
</dbReference>
<organism evidence="2 3">
    <name type="scientific">Kineothrix alysoides</name>
    <dbReference type="NCBI Taxonomy" id="1469948"/>
    <lineage>
        <taxon>Bacteria</taxon>
        <taxon>Bacillati</taxon>
        <taxon>Bacillota</taxon>
        <taxon>Clostridia</taxon>
        <taxon>Lachnospirales</taxon>
        <taxon>Lachnospiraceae</taxon>
        <taxon>Kineothrix</taxon>
    </lineage>
</organism>
<protein>
    <submittedName>
        <fullName evidence="2">Glycosyltransferase involved in cell wall biosynthesis</fullName>
    </submittedName>
</protein>
<reference evidence="2 3" key="1">
    <citation type="submission" date="2019-03" db="EMBL/GenBank/DDBJ databases">
        <title>Genomic Encyclopedia of Type Strains, Phase IV (KMG-IV): sequencing the most valuable type-strain genomes for metagenomic binning, comparative biology and taxonomic classification.</title>
        <authorList>
            <person name="Goeker M."/>
        </authorList>
    </citation>
    <scope>NUCLEOTIDE SEQUENCE [LARGE SCALE GENOMIC DNA]</scope>
    <source>
        <strain evidence="2 3">DSM 100556</strain>
    </source>
</reference>
<dbReference type="STRING" id="1469948.GCA_000732725_03704"/>
<keyword evidence="2" id="KW-0808">Transferase</keyword>
<feature type="domain" description="Glycosyl transferase family 1" evidence="1">
    <location>
        <begin position="179"/>
        <end position="323"/>
    </location>
</feature>
<dbReference type="SUPFAM" id="SSF53756">
    <property type="entry name" value="UDP-Glycosyltransferase/glycogen phosphorylase"/>
    <property type="match status" value="1"/>
</dbReference>